<dbReference type="Ensembl" id="ENSCCNT00000023539.1">
    <property type="protein sequence ID" value="ENSCCNP00000018085.1"/>
    <property type="gene ID" value="ENSCCNG00000018382.1"/>
</dbReference>
<dbReference type="InterPro" id="IPR042402">
    <property type="entry name" value="EDDM3A/EDDM3B"/>
</dbReference>
<evidence type="ECO:0000259" key="2">
    <source>
        <dbReference type="Pfam" id="PF00074"/>
    </source>
</evidence>
<dbReference type="PANTHER" id="PTHR16788">
    <property type="entry name" value="EPIDIDYMAL SECRETORY PROTEIN E3 ALPHA"/>
    <property type="match status" value="1"/>
</dbReference>
<dbReference type="AlphaFoldDB" id="A0A8C0WVP9"/>
<dbReference type="PANTHER" id="PTHR16788:SF0">
    <property type="entry name" value="EPIDIDYMAL SECRETORY PROTEIN E3-BETA"/>
    <property type="match status" value="1"/>
</dbReference>
<keyword evidence="1" id="KW-0732">Signal</keyword>
<dbReference type="Pfam" id="PF00074">
    <property type="entry name" value="RnaseA"/>
    <property type="match status" value="1"/>
</dbReference>
<dbReference type="SUPFAM" id="SSF54076">
    <property type="entry name" value="RNase A-like"/>
    <property type="match status" value="1"/>
</dbReference>
<gene>
    <name evidence="3" type="primary">Eddm3b</name>
</gene>
<proteinExistence type="predicted"/>
<feature type="chain" id="PRO_5034683617" description="Ribonuclease A-domain domain-containing protein" evidence="1">
    <location>
        <begin position="32"/>
        <end position="152"/>
    </location>
</feature>
<evidence type="ECO:0000256" key="1">
    <source>
        <dbReference type="SAM" id="SignalP"/>
    </source>
</evidence>
<feature type="domain" description="Ribonuclease A-domain" evidence="2">
    <location>
        <begin position="37"/>
        <end position="133"/>
    </location>
</feature>
<name>A0A8C0WVP9_CASCN</name>
<reference evidence="3" key="1">
    <citation type="submission" date="2023-09" db="UniProtKB">
        <authorList>
            <consortium name="Ensembl"/>
        </authorList>
    </citation>
    <scope>IDENTIFICATION</scope>
</reference>
<dbReference type="InterPro" id="IPR036816">
    <property type="entry name" value="RNaseA-like_dom_sf"/>
</dbReference>
<dbReference type="InterPro" id="IPR023412">
    <property type="entry name" value="RNaseA_domain"/>
</dbReference>
<evidence type="ECO:0000313" key="3">
    <source>
        <dbReference type="Ensembl" id="ENSCCNP00000018085.1"/>
    </source>
</evidence>
<accession>A0A8C0WVP9</accession>
<sequence>VTLVAEMTSSLKAWGTFLALLWLQCRLLVHGNDIPRREFMAKHHLNPSQEFHAYKCDVLMRERALEHQTSHLFLYTLWYKIEQICVSGNWKNWFKNTYIWAQGPIRVLKCHRESFANSYRESRSYSYVQFHCSMGGYVDSIEDIKIIEPLFY</sequence>
<organism evidence="3">
    <name type="scientific">Castor canadensis</name>
    <name type="common">American beaver</name>
    <dbReference type="NCBI Taxonomy" id="51338"/>
    <lineage>
        <taxon>Eukaryota</taxon>
        <taxon>Metazoa</taxon>
        <taxon>Chordata</taxon>
        <taxon>Craniata</taxon>
        <taxon>Vertebrata</taxon>
        <taxon>Euteleostomi</taxon>
        <taxon>Mammalia</taxon>
        <taxon>Eutheria</taxon>
        <taxon>Euarchontoglires</taxon>
        <taxon>Glires</taxon>
        <taxon>Rodentia</taxon>
        <taxon>Castorimorpha</taxon>
        <taxon>Castoridae</taxon>
        <taxon>Castor</taxon>
    </lineage>
</organism>
<dbReference type="Gene3D" id="3.10.130.10">
    <property type="entry name" value="Ribonuclease A-like domain"/>
    <property type="match status" value="1"/>
</dbReference>
<protein>
    <recommendedName>
        <fullName evidence="2">Ribonuclease A-domain domain-containing protein</fullName>
    </recommendedName>
</protein>
<feature type="signal peptide" evidence="1">
    <location>
        <begin position="1"/>
        <end position="31"/>
    </location>
</feature>